<protein>
    <submittedName>
        <fullName evidence="1">Uncharacterized protein</fullName>
    </submittedName>
</protein>
<gene>
    <name evidence="1" type="ORF">GRAN_3517</name>
</gene>
<reference evidence="1 2" key="1">
    <citation type="submission" date="2018-11" db="EMBL/GenBank/DDBJ databases">
        <authorList>
            <person name="Mardanov A.V."/>
            <person name="Ravin N.V."/>
            <person name="Dedysh S.N."/>
        </authorList>
    </citation>
    <scope>NUCLEOTIDE SEQUENCE [LARGE SCALE GENOMIC DNA]</scope>
    <source>
        <strain evidence="1 2">AF10</strain>
    </source>
</reference>
<reference evidence="2" key="2">
    <citation type="submission" date="2019-02" db="EMBL/GenBank/DDBJ databases">
        <title>Granulicella sibirica sp. nov., a psychrotolerant acidobacterium isolated from an organic soil layer in forested tundra, West Siberia.</title>
        <authorList>
            <person name="Oshkin I.Y."/>
            <person name="Kulichevskaya I.S."/>
            <person name="Rijpstra W.I.C."/>
            <person name="Sinninghe Damste J.S."/>
            <person name="Rakitin A.L."/>
            <person name="Ravin N.V."/>
            <person name="Dedysh S.N."/>
        </authorList>
    </citation>
    <scope>NUCLEOTIDE SEQUENCE [LARGE SCALE GENOMIC DNA]</scope>
    <source>
        <strain evidence="2">AF10</strain>
    </source>
</reference>
<keyword evidence="2" id="KW-1185">Reference proteome</keyword>
<sequence>MRSNPLCSSLSVKLWSASANSRDHSSAQVGKVGIIKERYFQSSIKSVTPRPLQLNSGGG</sequence>
<evidence type="ECO:0000313" key="2">
    <source>
        <dbReference type="Proteomes" id="UP000289437"/>
    </source>
</evidence>
<dbReference type="AlphaFoldDB" id="A0A4Q0T2L1"/>
<name>A0A4Q0T2L1_9BACT</name>
<evidence type="ECO:0000313" key="1">
    <source>
        <dbReference type="EMBL" id="RXH56660.1"/>
    </source>
</evidence>
<comment type="caution">
    <text evidence="1">The sequence shown here is derived from an EMBL/GenBank/DDBJ whole genome shotgun (WGS) entry which is preliminary data.</text>
</comment>
<dbReference type="EMBL" id="RDSM01000002">
    <property type="protein sequence ID" value="RXH56660.1"/>
    <property type="molecule type" value="Genomic_DNA"/>
</dbReference>
<proteinExistence type="predicted"/>
<dbReference type="Proteomes" id="UP000289437">
    <property type="component" value="Unassembled WGS sequence"/>
</dbReference>
<accession>A0A4Q0T2L1</accession>
<organism evidence="1 2">
    <name type="scientific">Granulicella sibirica</name>
    <dbReference type="NCBI Taxonomy" id="2479048"/>
    <lineage>
        <taxon>Bacteria</taxon>
        <taxon>Pseudomonadati</taxon>
        <taxon>Acidobacteriota</taxon>
        <taxon>Terriglobia</taxon>
        <taxon>Terriglobales</taxon>
        <taxon>Acidobacteriaceae</taxon>
        <taxon>Granulicella</taxon>
    </lineage>
</organism>